<dbReference type="AlphaFoldDB" id="X1NLN7"/>
<reference evidence="1" key="1">
    <citation type="journal article" date="2014" name="Front. Microbiol.">
        <title>High frequency of phylogenetically diverse reductive dehalogenase-homologous genes in deep subseafloor sedimentary metagenomes.</title>
        <authorList>
            <person name="Kawai M."/>
            <person name="Futagami T."/>
            <person name="Toyoda A."/>
            <person name="Takaki Y."/>
            <person name="Nishi S."/>
            <person name="Hori S."/>
            <person name="Arai W."/>
            <person name="Tsubouchi T."/>
            <person name="Morono Y."/>
            <person name="Uchiyama I."/>
            <person name="Ito T."/>
            <person name="Fujiyama A."/>
            <person name="Inagaki F."/>
            <person name="Takami H."/>
        </authorList>
    </citation>
    <scope>NUCLEOTIDE SEQUENCE</scope>
    <source>
        <strain evidence="1">Expedition CK06-06</strain>
    </source>
</reference>
<name>X1NLN7_9ZZZZ</name>
<dbReference type="EMBL" id="BARV01020471">
    <property type="protein sequence ID" value="GAI27725.1"/>
    <property type="molecule type" value="Genomic_DNA"/>
</dbReference>
<accession>X1NLN7</accession>
<evidence type="ECO:0000313" key="1">
    <source>
        <dbReference type="EMBL" id="GAI27725.1"/>
    </source>
</evidence>
<sequence>MVKIKFRDDGWFEAGKDAKDYFPFAYLSYQAKQELKQKLTELNDKNLSRGSLEEALHGIEAPRPFKRQP</sequence>
<feature type="non-terminal residue" evidence="1">
    <location>
        <position position="69"/>
    </location>
</feature>
<gene>
    <name evidence="1" type="ORF">S06H3_34162</name>
</gene>
<organism evidence="1">
    <name type="scientific">marine sediment metagenome</name>
    <dbReference type="NCBI Taxonomy" id="412755"/>
    <lineage>
        <taxon>unclassified sequences</taxon>
        <taxon>metagenomes</taxon>
        <taxon>ecological metagenomes</taxon>
    </lineage>
</organism>
<protein>
    <submittedName>
        <fullName evidence="1">Uncharacterized protein</fullName>
    </submittedName>
</protein>
<comment type="caution">
    <text evidence="1">The sequence shown here is derived from an EMBL/GenBank/DDBJ whole genome shotgun (WGS) entry which is preliminary data.</text>
</comment>
<proteinExistence type="predicted"/>